<dbReference type="EMBL" id="FRAP01000002">
    <property type="protein sequence ID" value="SHK03737.1"/>
    <property type="molecule type" value="Genomic_DNA"/>
</dbReference>
<dbReference type="AlphaFoldDB" id="A0A1M6P6X4"/>
<proteinExistence type="predicted"/>
<evidence type="ECO:0000313" key="5">
    <source>
        <dbReference type="Proteomes" id="UP000184363"/>
    </source>
</evidence>
<evidence type="ECO:0000256" key="2">
    <source>
        <dbReference type="SAM" id="Phobius"/>
    </source>
</evidence>
<feature type="compositionally biased region" description="Pro residues" evidence="1">
    <location>
        <begin position="44"/>
        <end position="54"/>
    </location>
</feature>
<evidence type="ECO:0000259" key="3">
    <source>
        <dbReference type="Pfam" id="PF14230"/>
    </source>
</evidence>
<reference evidence="4 5" key="1">
    <citation type="submission" date="2016-11" db="EMBL/GenBank/DDBJ databases">
        <authorList>
            <person name="Jaros S."/>
            <person name="Januszkiewicz K."/>
            <person name="Wedrychowicz H."/>
        </authorList>
    </citation>
    <scope>NUCLEOTIDE SEQUENCE [LARGE SCALE GENOMIC DNA]</scope>
    <source>
        <strain evidence="4 5">DSM 43832</strain>
    </source>
</reference>
<keyword evidence="5" id="KW-1185">Reference proteome</keyword>
<dbReference type="Proteomes" id="UP000184363">
    <property type="component" value="Unassembled WGS sequence"/>
</dbReference>
<feature type="domain" description="DUF4333" evidence="3">
    <location>
        <begin position="81"/>
        <end position="152"/>
    </location>
</feature>
<dbReference type="STRING" id="1848.SAMN05443637_10285"/>
<dbReference type="InterPro" id="IPR025637">
    <property type="entry name" value="DUF4333"/>
</dbReference>
<dbReference type="OrthoDB" id="5244388at2"/>
<keyword evidence="2" id="KW-1133">Transmembrane helix</keyword>
<keyword evidence="2" id="KW-0472">Membrane</keyword>
<sequence length="305" mass="31881">MSVDRAFPGSMDPTVAHPQNAPYGPGPHRYEPPAGLGGYAGPPGAMPPPVPAPPGGGGGRRTGLIVAIVIASVLGLLVVGAGAWLLLAPRHIDPDTVAREITRITQETDDATPTNIQCPSDVPFEKGRTFTCTATLKGIEVTYTITQNDDDGNVTINYRRPVLDPVSLQKEIARVTVNEVAVEPTNIQCPADVPFEKGAAFTCTATLQGQPINYTITQTDGEGGLNIAHDRVLLVKEVSDELAAQLTRDVGEEIVAVCGADGQTVIVNAPGQPIRCGAANAANPARNAPVLVTVDQNGMLSYQVQ</sequence>
<name>A0A1M6P6X4_PSETH</name>
<feature type="region of interest" description="Disordered" evidence="1">
    <location>
        <begin position="1"/>
        <end position="57"/>
    </location>
</feature>
<feature type="domain" description="DUF4333" evidence="3">
    <location>
        <begin position="160"/>
        <end position="223"/>
    </location>
</feature>
<dbReference type="Pfam" id="PF14230">
    <property type="entry name" value="DUF4333"/>
    <property type="match status" value="2"/>
</dbReference>
<feature type="transmembrane region" description="Helical" evidence="2">
    <location>
        <begin position="64"/>
        <end position="87"/>
    </location>
</feature>
<organism evidence="4 5">
    <name type="scientific">Pseudonocardia thermophila</name>
    <dbReference type="NCBI Taxonomy" id="1848"/>
    <lineage>
        <taxon>Bacteria</taxon>
        <taxon>Bacillati</taxon>
        <taxon>Actinomycetota</taxon>
        <taxon>Actinomycetes</taxon>
        <taxon>Pseudonocardiales</taxon>
        <taxon>Pseudonocardiaceae</taxon>
        <taxon>Pseudonocardia</taxon>
    </lineage>
</organism>
<accession>A0A1M6P6X4</accession>
<evidence type="ECO:0000313" key="4">
    <source>
        <dbReference type="EMBL" id="SHK03737.1"/>
    </source>
</evidence>
<dbReference type="RefSeq" id="WP_073455238.1">
    <property type="nucleotide sequence ID" value="NZ_CALGVN010000053.1"/>
</dbReference>
<protein>
    <recommendedName>
        <fullName evidence="3">DUF4333 domain-containing protein</fullName>
    </recommendedName>
</protein>
<gene>
    <name evidence="4" type="ORF">SAMN05443637_10285</name>
</gene>
<evidence type="ECO:0000256" key="1">
    <source>
        <dbReference type="SAM" id="MobiDB-lite"/>
    </source>
</evidence>
<keyword evidence="2" id="KW-0812">Transmembrane</keyword>